<evidence type="ECO:0000313" key="6">
    <source>
        <dbReference type="Proteomes" id="UP000327013"/>
    </source>
</evidence>
<proteinExistence type="inferred from homology"/>
<gene>
    <name evidence="5" type="ORF">FH972_012759</name>
</gene>
<dbReference type="Gene3D" id="2.40.70.10">
    <property type="entry name" value="Acid Proteases"/>
    <property type="match status" value="2"/>
</dbReference>
<evidence type="ECO:0000259" key="3">
    <source>
        <dbReference type="Pfam" id="PF14541"/>
    </source>
</evidence>
<evidence type="ECO:0000256" key="2">
    <source>
        <dbReference type="SAM" id="SignalP"/>
    </source>
</evidence>
<dbReference type="Pfam" id="PF14543">
    <property type="entry name" value="TAXi_N"/>
    <property type="match status" value="1"/>
</dbReference>
<dbReference type="InterPro" id="IPR001461">
    <property type="entry name" value="Aspartic_peptidase_A1"/>
</dbReference>
<sequence length="251" mass="27448">MSLLSLTLLTVSAFAQPPTTTSYAPLRSPSPPPCPLPTTPPTLLNILMSAVIFRLTLGAYSIPIGVRNPPVNQLMIIDMGSDNMWFWCKTCNSYQMPGIFDAFNSTSISVVPCDSAACNQLQEHGCSKNQYVGTQTLTSFLEPTAWWALKEGHFHCLLNFGLSSLGIGGVQLPIPQNSFKGGTIIDLVTTYTRLLRLVYVAFRNPYLAKAINLPRALATTVFDICYNLSCLESVRVPNVSFFFSVGQILAL</sequence>
<dbReference type="InterPro" id="IPR032799">
    <property type="entry name" value="TAXi_C"/>
</dbReference>
<dbReference type="PANTHER" id="PTHR13683:SF716">
    <property type="entry name" value="OS06G0119600 PROTEIN"/>
    <property type="match status" value="1"/>
</dbReference>
<evidence type="ECO:0000313" key="5">
    <source>
        <dbReference type="EMBL" id="KAE8055951.1"/>
    </source>
</evidence>
<comment type="similarity">
    <text evidence="1">Belongs to the peptidase A1 family.</text>
</comment>
<feature type="chain" id="PRO_5024359341" description="Peptidase A1 domain-containing protein" evidence="2">
    <location>
        <begin position="16"/>
        <end position="251"/>
    </location>
</feature>
<feature type="domain" description="Xylanase inhibitor N-terminal" evidence="4">
    <location>
        <begin position="60"/>
        <end position="129"/>
    </location>
</feature>
<dbReference type="Pfam" id="PF14541">
    <property type="entry name" value="TAXi_C"/>
    <property type="match status" value="1"/>
</dbReference>
<feature type="domain" description="Xylanase inhibitor C-terminal" evidence="3">
    <location>
        <begin position="161"/>
        <end position="244"/>
    </location>
</feature>
<dbReference type="GO" id="GO:0004190">
    <property type="term" value="F:aspartic-type endopeptidase activity"/>
    <property type="evidence" value="ECO:0007669"/>
    <property type="project" value="InterPro"/>
</dbReference>
<accession>A0A5N6R5Q0</accession>
<evidence type="ECO:0000256" key="1">
    <source>
        <dbReference type="ARBA" id="ARBA00007447"/>
    </source>
</evidence>
<dbReference type="Proteomes" id="UP000327013">
    <property type="component" value="Chromosome 5"/>
</dbReference>
<feature type="signal peptide" evidence="2">
    <location>
        <begin position="1"/>
        <end position="15"/>
    </location>
</feature>
<evidence type="ECO:0000259" key="4">
    <source>
        <dbReference type="Pfam" id="PF14543"/>
    </source>
</evidence>
<keyword evidence="2" id="KW-0732">Signal</keyword>
<dbReference type="AlphaFoldDB" id="A0A5N6R5Q0"/>
<keyword evidence="6" id="KW-1185">Reference proteome</keyword>
<dbReference type="PANTHER" id="PTHR13683">
    <property type="entry name" value="ASPARTYL PROTEASES"/>
    <property type="match status" value="1"/>
</dbReference>
<dbReference type="SUPFAM" id="SSF50630">
    <property type="entry name" value="Acid proteases"/>
    <property type="match status" value="1"/>
</dbReference>
<evidence type="ECO:0008006" key="7">
    <source>
        <dbReference type="Google" id="ProtNLM"/>
    </source>
</evidence>
<dbReference type="InterPro" id="IPR032861">
    <property type="entry name" value="TAXi_N"/>
</dbReference>
<dbReference type="InterPro" id="IPR021109">
    <property type="entry name" value="Peptidase_aspartic_dom_sf"/>
</dbReference>
<protein>
    <recommendedName>
        <fullName evidence="7">Peptidase A1 domain-containing protein</fullName>
    </recommendedName>
</protein>
<reference evidence="5 6" key="1">
    <citation type="submission" date="2019-06" db="EMBL/GenBank/DDBJ databases">
        <title>A chromosomal-level reference genome of Carpinus fangiana (Coryloideae, Betulaceae).</title>
        <authorList>
            <person name="Yang X."/>
            <person name="Wang Z."/>
            <person name="Zhang L."/>
            <person name="Hao G."/>
            <person name="Liu J."/>
            <person name="Yang Y."/>
        </authorList>
    </citation>
    <scope>NUCLEOTIDE SEQUENCE [LARGE SCALE GENOMIC DNA]</scope>
    <source>
        <strain evidence="5">Cfa_2016G</strain>
        <tissue evidence="5">Leaf</tissue>
    </source>
</reference>
<dbReference type="GO" id="GO:0006508">
    <property type="term" value="P:proteolysis"/>
    <property type="evidence" value="ECO:0007669"/>
    <property type="project" value="InterPro"/>
</dbReference>
<organism evidence="5 6">
    <name type="scientific">Carpinus fangiana</name>
    <dbReference type="NCBI Taxonomy" id="176857"/>
    <lineage>
        <taxon>Eukaryota</taxon>
        <taxon>Viridiplantae</taxon>
        <taxon>Streptophyta</taxon>
        <taxon>Embryophyta</taxon>
        <taxon>Tracheophyta</taxon>
        <taxon>Spermatophyta</taxon>
        <taxon>Magnoliopsida</taxon>
        <taxon>eudicotyledons</taxon>
        <taxon>Gunneridae</taxon>
        <taxon>Pentapetalae</taxon>
        <taxon>rosids</taxon>
        <taxon>fabids</taxon>
        <taxon>Fagales</taxon>
        <taxon>Betulaceae</taxon>
        <taxon>Carpinus</taxon>
    </lineage>
</organism>
<dbReference type="EMBL" id="CM017325">
    <property type="protein sequence ID" value="KAE8055951.1"/>
    <property type="molecule type" value="Genomic_DNA"/>
</dbReference>
<name>A0A5N6R5Q0_9ROSI</name>